<accession>A8ZPT0</accession>
<dbReference type="Gene3D" id="1.10.8.730">
    <property type="match status" value="1"/>
</dbReference>
<sequence>MSDNTIQYTPSLDKAPDRFFIPGQFLIPWIAIITGVAVLYLLVASVTPVSPWPFGLLLVVLIASHWIIVGDKPWKFGGSLHRPKEYVTAHAEYKTTSTSLKPKIGPKVVGGARKRKAFPIEDEVDLACMAIIRLQGYVVGAYLLQVGRRFRFVWVFDSPGLSSTLSVDQAKAAAQKLEEGLMDLPHAEQMTLHMGTMADCQERLNQLEDLKRRAPSDQFRFLLSWLKERVKSLTRRGQYNPKFLRFYVTYTVGVGMSQQDDQIQAVAQSLQEMWQEHMGSGGSNIYARTEQMLLDAFRHGFLPTLDFFEKVGLKVTPMTADQIWAFSYQRVNSGKVPPIPQWVQLDENGITWGKKSELRIASVLFGQGIFMDKRFVHLPGRNLYCGGVVLNKRPAREYDPDTGRLQQLMDASSPINAKKVSNTELIVEFTPDNQQDVLKSSQKRTGQSNLSLVMSQNRKKLDGGAIHNTNTDLAAEMKLRQGARVVRCAWMALIYRSTPDALDVALKRFRTNQSLFAGECLVRERGYFDQLWLEAQPYTWRTLLAGGGLLKISSFERRIRETTPAVLGITPVMLDRRPHKKGVELLTDNGTPLYVDPLASEPKHNHMIILGGTGSGKSFAVSACCEQVLAEGGQVLIIDATRGDGSGTYDELTTFLGGAYFNTTTDSFNLIEGTDFRQLLGNQDAYKSAQQTFRQFVQTALMDLCLPEDVNSEKRESVSRALTFLLDNFFKEPSILTRYNRAFDAGMGTPAWEQIPTLTTLTEYIDPSNVPPEVLTQDIIAAIDTLKVSLSALLRRPIGAIISRPTTFNTDANLVVYALGNIDNDEDMAPLALAAQASVLSRSLGQKPTLLVGEEGSKLHKFKSYRQMLGSFYSIGRKNGIWTIWVGTDLQVLAKADNAAEILANVGTYLVGAINEEEVPLLVKLGIPRELLIQNVDEEFIPSRKDACSKWLISSNGNHQFGRYHPSFANFGLTMNGPDEVPVKASYKAQCPHEPYRWVSELAHHLKSQSHDANH</sequence>
<dbReference type="Gene3D" id="3.40.50.300">
    <property type="entry name" value="P-loop containing nucleotide triphosphate hydrolases"/>
    <property type="match status" value="1"/>
</dbReference>
<organism evidence="3 4">
    <name type="scientific">Acaryochloris marina (strain MBIC 11017)</name>
    <dbReference type="NCBI Taxonomy" id="329726"/>
    <lineage>
        <taxon>Bacteria</taxon>
        <taxon>Bacillati</taxon>
        <taxon>Cyanobacteriota</taxon>
        <taxon>Cyanophyceae</taxon>
        <taxon>Acaryochloridales</taxon>
        <taxon>Acaryochloridaceae</taxon>
        <taxon>Acaryochloris</taxon>
    </lineage>
</organism>
<dbReference type="SUPFAM" id="SSF52540">
    <property type="entry name" value="P-loop containing nucleoside triphosphate hydrolases"/>
    <property type="match status" value="1"/>
</dbReference>
<evidence type="ECO:0000256" key="1">
    <source>
        <dbReference type="SAM" id="Phobius"/>
    </source>
</evidence>
<keyword evidence="1" id="KW-0472">Membrane</keyword>
<evidence type="ECO:0000259" key="2">
    <source>
        <dbReference type="Pfam" id="PF01935"/>
    </source>
</evidence>
<protein>
    <recommendedName>
        <fullName evidence="2">Helicase HerA central domain-containing protein</fullName>
    </recommendedName>
</protein>
<dbReference type="Pfam" id="PF01935">
    <property type="entry name" value="DUF87"/>
    <property type="match status" value="1"/>
</dbReference>
<name>A8ZPT0_ACAM1</name>
<keyword evidence="1" id="KW-1133">Transmembrane helix</keyword>
<geneLocation type="plasmid" evidence="3 4">
    <name>pREB6</name>
</geneLocation>
<dbReference type="OrthoDB" id="494122at2"/>
<evidence type="ECO:0000313" key="4">
    <source>
        <dbReference type="Proteomes" id="UP000000268"/>
    </source>
</evidence>
<dbReference type="Proteomes" id="UP000000268">
    <property type="component" value="Plasmid pREB6"/>
</dbReference>
<gene>
    <name evidence="3" type="ordered locus">AM1_F0137</name>
</gene>
<evidence type="ECO:0000313" key="3">
    <source>
        <dbReference type="EMBL" id="ABW33047.1"/>
    </source>
</evidence>
<feature type="transmembrane region" description="Helical" evidence="1">
    <location>
        <begin position="26"/>
        <end position="46"/>
    </location>
</feature>
<dbReference type="InterPro" id="IPR027417">
    <property type="entry name" value="P-loop_NTPase"/>
</dbReference>
<keyword evidence="4" id="KW-1185">Reference proteome</keyword>
<keyword evidence="1" id="KW-0812">Transmembrane</keyword>
<feature type="domain" description="Helicase HerA central" evidence="2">
    <location>
        <begin position="585"/>
        <end position="641"/>
    </location>
</feature>
<proteinExistence type="predicted"/>
<dbReference type="RefSeq" id="WP_012168200.1">
    <property type="nucleotide sequence ID" value="NC_009931.1"/>
</dbReference>
<dbReference type="InterPro" id="IPR002789">
    <property type="entry name" value="HerA_central"/>
</dbReference>
<keyword evidence="3" id="KW-0614">Plasmid</keyword>
<reference evidence="3 4" key="1">
    <citation type="journal article" date="2008" name="Proc. Natl. Acad. Sci. U.S.A.">
        <title>Niche adaptation and genome expansion in the chlorophyll d-producing cyanobacterium Acaryochloris marina.</title>
        <authorList>
            <person name="Swingley W.D."/>
            <person name="Chen M."/>
            <person name="Cheung P.C."/>
            <person name="Conrad A.L."/>
            <person name="Dejesa L.C."/>
            <person name="Hao J."/>
            <person name="Honchak B.M."/>
            <person name="Karbach L.E."/>
            <person name="Kurdoglu A."/>
            <person name="Lahiri S."/>
            <person name="Mastrian S.D."/>
            <person name="Miyashita H."/>
            <person name="Page L."/>
            <person name="Ramakrishna P."/>
            <person name="Satoh S."/>
            <person name="Sattley W.M."/>
            <person name="Shimada Y."/>
            <person name="Taylor H.L."/>
            <person name="Tomo T."/>
            <person name="Tsuchiya T."/>
            <person name="Wang Z.T."/>
            <person name="Raymond J."/>
            <person name="Mimuro M."/>
            <person name="Blankenship R.E."/>
            <person name="Touchman J.W."/>
        </authorList>
    </citation>
    <scope>NUCLEOTIDE SEQUENCE [LARGE SCALE GENOMIC DNA]</scope>
    <source>
        <strain evidence="4">MBIC 11017</strain>
        <plasmid evidence="4">Plasmid pREB6</plasmid>
    </source>
</reference>
<feature type="transmembrane region" description="Helical" evidence="1">
    <location>
        <begin position="52"/>
        <end position="69"/>
    </location>
</feature>
<dbReference type="AlphaFoldDB" id="A8ZPT0"/>
<dbReference type="HOGENOM" id="CLU_011112_0_0_3"/>
<dbReference type="EMBL" id="CP000843">
    <property type="protein sequence ID" value="ABW33047.1"/>
    <property type="molecule type" value="Genomic_DNA"/>
</dbReference>
<dbReference type="KEGG" id="amr:AM1_F0137"/>